<dbReference type="Proteomes" id="UP000718451">
    <property type="component" value="Unassembled WGS sequence"/>
</dbReference>
<dbReference type="InterPro" id="IPR032301">
    <property type="entry name" value="DUF4844"/>
</dbReference>
<evidence type="ECO:0000313" key="2">
    <source>
        <dbReference type="Proteomes" id="UP000718451"/>
    </source>
</evidence>
<accession>A0ABX1GQ02</accession>
<evidence type="ECO:0000313" key="1">
    <source>
        <dbReference type="EMBL" id="NKI31709.1"/>
    </source>
</evidence>
<comment type="caution">
    <text evidence="1">The sequence shown here is derived from an EMBL/GenBank/DDBJ whole genome shotgun (WGS) entry which is preliminary data.</text>
</comment>
<reference evidence="1 2" key="1">
    <citation type="submission" date="2020-04" db="EMBL/GenBank/DDBJ databases">
        <authorList>
            <person name="Yoon J."/>
        </authorList>
    </citation>
    <scope>NUCLEOTIDE SEQUENCE [LARGE SCALE GENOMIC DNA]</scope>
    <source>
        <strain evidence="1 2">DJ-13</strain>
    </source>
</reference>
<gene>
    <name evidence="1" type="ORF">HCU67_07100</name>
</gene>
<keyword evidence="2" id="KW-1185">Reference proteome</keyword>
<dbReference type="InterPro" id="IPR038360">
    <property type="entry name" value="DUF4844_sf"/>
</dbReference>
<organism evidence="1 2">
    <name type="scientific">Croceivirga thetidis</name>
    <dbReference type="NCBI Taxonomy" id="2721623"/>
    <lineage>
        <taxon>Bacteria</taxon>
        <taxon>Pseudomonadati</taxon>
        <taxon>Bacteroidota</taxon>
        <taxon>Flavobacteriia</taxon>
        <taxon>Flavobacteriales</taxon>
        <taxon>Flavobacteriaceae</taxon>
        <taxon>Croceivirga</taxon>
    </lineage>
</organism>
<name>A0ABX1GQ02_9FLAO</name>
<dbReference type="Pfam" id="PF16133">
    <property type="entry name" value="DUF4844"/>
    <property type="match status" value="1"/>
</dbReference>
<protein>
    <submittedName>
        <fullName evidence="1">DUF4844 domain-containing protein</fullName>
    </submittedName>
</protein>
<proteinExistence type="predicted"/>
<sequence>MTTPENAHEKFVEFMAKKKFYAENYSPNISDEKLRPILTQKINEVALDFKKISESNNPTNEKYQEAIRIGLLKFPEMELGYDSEDRERILLYFQEIMDIVGLQSSNGQLNNFYYGFDPSSSDKKN</sequence>
<dbReference type="Gene3D" id="1.20.1480.40">
    <property type="entry name" value="Uncharacterised protein PF16133, DUF4844"/>
    <property type="match status" value="1"/>
</dbReference>
<dbReference type="EMBL" id="JAAWWL010000001">
    <property type="protein sequence ID" value="NKI31709.1"/>
    <property type="molecule type" value="Genomic_DNA"/>
</dbReference>